<gene>
    <name evidence="1" type="ORF">ENL21_02950</name>
</gene>
<accession>A0A7V5H2K2</accession>
<evidence type="ECO:0000313" key="1">
    <source>
        <dbReference type="EMBL" id="HHE54714.1"/>
    </source>
</evidence>
<organism evidence="1">
    <name type="scientific">Caldithrix abyssi</name>
    <dbReference type="NCBI Taxonomy" id="187145"/>
    <lineage>
        <taxon>Bacteria</taxon>
        <taxon>Pseudomonadati</taxon>
        <taxon>Calditrichota</taxon>
        <taxon>Calditrichia</taxon>
        <taxon>Calditrichales</taxon>
        <taxon>Calditrichaceae</taxon>
        <taxon>Caldithrix</taxon>
    </lineage>
</organism>
<sequence>MKRNYFQLIMVVLLPVMVLWNCAAFRSEIKGKFSGPQKISSSKEKVSLLFVFSHYRQVKGYDAIPKLANKNQRVSDFDDFLRDALKEFKSVENYATFTEYPSDVNNPQRRAKKDSLINTNDFTLKIEFKEEISFTKYMLAHLEQILPKIYYNKHVCF</sequence>
<reference evidence="1" key="1">
    <citation type="journal article" date="2020" name="mSystems">
        <title>Genome- and Community-Level Interaction Insights into Carbon Utilization and Element Cycling Functions of Hydrothermarchaeota in Hydrothermal Sediment.</title>
        <authorList>
            <person name="Zhou Z."/>
            <person name="Liu Y."/>
            <person name="Xu W."/>
            <person name="Pan J."/>
            <person name="Luo Z.H."/>
            <person name="Li M."/>
        </authorList>
    </citation>
    <scope>NUCLEOTIDE SEQUENCE [LARGE SCALE GENOMIC DNA]</scope>
    <source>
        <strain evidence="1">HyVt-76</strain>
    </source>
</reference>
<comment type="caution">
    <text evidence="1">The sequence shown here is derived from an EMBL/GenBank/DDBJ whole genome shotgun (WGS) entry which is preliminary data.</text>
</comment>
<dbReference type="Proteomes" id="UP000886111">
    <property type="component" value="Unassembled WGS sequence"/>
</dbReference>
<name>A0A7V5H2K2_CALAY</name>
<dbReference type="EMBL" id="DRTD01000212">
    <property type="protein sequence ID" value="HHE54714.1"/>
    <property type="molecule type" value="Genomic_DNA"/>
</dbReference>
<dbReference type="AlphaFoldDB" id="A0A7V5H2K2"/>
<proteinExistence type="predicted"/>
<protein>
    <submittedName>
        <fullName evidence="1">Uncharacterized protein</fullName>
    </submittedName>
</protein>